<dbReference type="InParanoid" id="A0A1Z5KJ10"/>
<dbReference type="GO" id="GO:0016226">
    <property type="term" value="P:iron-sulfur cluster assembly"/>
    <property type="evidence" value="ECO:0007669"/>
    <property type="project" value="InterPro"/>
</dbReference>
<keyword evidence="5" id="KW-1185">Reference proteome</keyword>
<dbReference type="EMBL" id="BDSP01000240">
    <property type="protein sequence ID" value="GAX26259.1"/>
    <property type="molecule type" value="Genomic_DNA"/>
</dbReference>
<dbReference type="GO" id="GO:0051537">
    <property type="term" value="F:2 iron, 2 sulfur cluster binding"/>
    <property type="evidence" value="ECO:0007669"/>
    <property type="project" value="TreeGrafter"/>
</dbReference>
<keyword evidence="3" id="KW-0408">Iron</keyword>
<comment type="pathway">
    <text evidence="1">Cofactor biosynthesis; iron-sulfur cluster biosynthesis.</text>
</comment>
<dbReference type="Gene3D" id="2.60.300.12">
    <property type="entry name" value="HesB-like domain"/>
    <property type="match status" value="1"/>
</dbReference>
<dbReference type="OrthoDB" id="1938621at2759"/>
<sequence>MRAVPLLLWRRAIPIRLTIVTACTRSPQRRLIPSVQIRRSIRTNVVITKTKPPIDKEGEASSTPTKTTIPTVTHDVTKNISTTNDQVQITASCWNRIQKLVSSKNNPQLYLRVFVDAGGCSGFSYQFELDDTALASDDVVFTSGDDDDNNNNNNQYRLVIDEASLNMLRGSTIDYVQEMIKSSFQVTNNPQSESACGCGSSFALKNFASNPAID</sequence>
<dbReference type="GO" id="GO:0051539">
    <property type="term" value="F:4 iron, 4 sulfur cluster binding"/>
    <property type="evidence" value="ECO:0007669"/>
    <property type="project" value="TreeGrafter"/>
</dbReference>
<dbReference type="GO" id="GO:0005506">
    <property type="term" value="F:iron ion binding"/>
    <property type="evidence" value="ECO:0007669"/>
    <property type="project" value="TreeGrafter"/>
</dbReference>
<name>A0A1Z5KJ10_FISSO</name>
<evidence type="ECO:0000313" key="4">
    <source>
        <dbReference type="EMBL" id="GAX26259.1"/>
    </source>
</evidence>
<keyword evidence="3" id="KW-0004">4Fe-4S</keyword>
<evidence type="ECO:0000313" key="5">
    <source>
        <dbReference type="Proteomes" id="UP000198406"/>
    </source>
</evidence>
<evidence type="ECO:0000256" key="3">
    <source>
        <dbReference type="ARBA" id="ARBA00022485"/>
    </source>
</evidence>
<dbReference type="PANTHER" id="PTHR43011">
    <property type="entry name" value="IRON-SULFUR CLUSTER ASSEMBLY 2 HOMOLOG, MITOCHONDRIAL"/>
    <property type="match status" value="1"/>
</dbReference>
<protein>
    <submittedName>
        <fullName evidence="4">Iron-sulfur cluster insertion protein</fullName>
    </submittedName>
</protein>
<comment type="similarity">
    <text evidence="2">Belongs to the HesB/IscA family.</text>
</comment>
<dbReference type="InterPro" id="IPR035903">
    <property type="entry name" value="HesB-like_dom_sf"/>
</dbReference>
<reference evidence="4 5" key="1">
    <citation type="journal article" date="2015" name="Plant Cell">
        <title>Oil accumulation by the oleaginous diatom Fistulifera solaris as revealed by the genome and transcriptome.</title>
        <authorList>
            <person name="Tanaka T."/>
            <person name="Maeda Y."/>
            <person name="Veluchamy A."/>
            <person name="Tanaka M."/>
            <person name="Abida H."/>
            <person name="Marechal E."/>
            <person name="Bowler C."/>
            <person name="Muto M."/>
            <person name="Sunaga Y."/>
            <person name="Tanaka M."/>
            <person name="Yoshino T."/>
            <person name="Taniguchi T."/>
            <person name="Fukuda Y."/>
            <person name="Nemoto M."/>
            <person name="Matsumoto M."/>
            <person name="Wong P.S."/>
            <person name="Aburatani S."/>
            <person name="Fujibuchi W."/>
        </authorList>
    </citation>
    <scope>NUCLEOTIDE SEQUENCE [LARGE SCALE GENOMIC DNA]</scope>
    <source>
        <strain evidence="4 5">JPCC DA0580</strain>
    </source>
</reference>
<organism evidence="4 5">
    <name type="scientific">Fistulifera solaris</name>
    <name type="common">Oleaginous diatom</name>
    <dbReference type="NCBI Taxonomy" id="1519565"/>
    <lineage>
        <taxon>Eukaryota</taxon>
        <taxon>Sar</taxon>
        <taxon>Stramenopiles</taxon>
        <taxon>Ochrophyta</taxon>
        <taxon>Bacillariophyta</taxon>
        <taxon>Bacillariophyceae</taxon>
        <taxon>Bacillariophycidae</taxon>
        <taxon>Naviculales</taxon>
        <taxon>Naviculaceae</taxon>
        <taxon>Fistulifera</taxon>
    </lineage>
</organism>
<evidence type="ECO:0000256" key="2">
    <source>
        <dbReference type="ARBA" id="ARBA00006718"/>
    </source>
</evidence>
<dbReference type="Proteomes" id="UP000198406">
    <property type="component" value="Unassembled WGS sequence"/>
</dbReference>
<keyword evidence="3" id="KW-0479">Metal-binding</keyword>
<accession>A0A1Z5KJ10</accession>
<dbReference type="FunCoup" id="A0A1Z5KJ10">
    <property type="interactions" value="174"/>
</dbReference>
<proteinExistence type="inferred from homology"/>
<comment type="caution">
    <text evidence="4">The sequence shown here is derived from an EMBL/GenBank/DDBJ whole genome shotgun (WGS) entry which is preliminary data.</text>
</comment>
<dbReference type="InterPro" id="IPR016092">
    <property type="entry name" value="ATAP"/>
</dbReference>
<dbReference type="NCBIfam" id="TIGR00049">
    <property type="entry name" value="iron-sulfur cluster assembly accessory protein"/>
    <property type="match status" value="1"/>
</dbReference>
<dbReference type="SUPFAM" id="SSF89360">
    <property type="entry name" value="HesB-like domain"/>
    <property type="match status" value="1"/>
</dbReference>
<gene>
    <name evidence="4" type="ORF">FisN_16Lu098</name>
</gene>
<evidence type="ECO:0000256" key="1">
    <source>
        <dbReference type="ARBA" id="ARBA00005151"/>
    </source>
</evidence>
<dbReference type="GO" id="GO:0005739">
    <property type="term" value="C:mitochondrion"/>
    <property type="evidence" value="ECO:0007669"/>
    <property type="project" value="TreeGrafter"/>
</dbReference>
<keyword evidence="3" id="KW-0411">Iron-sulfur</keyword>
<dbReference type="AlphaFoldDB" id="A0A1Z5KJ10"/>
<dbReference type="PANTHER" id="PTHR43011:SF1">
    <property type="entry name" value="IRON-SULFUR CLUSTER ASSEMBLY 2 HOMOLOG, MITOCHONDRIAL"/>
    <property type="match status" value="1"/>
</dbReference>
<dbReference type="FunFam" id="2.60.300.12:FF:000013">
    <property type="entry name" value="Iron-sulfur assembly protein 2"/>
    <property type="match status" value="1"/>
</dbReference>